<protein>
    <recommendedName>
        <fullName evidence="4">Integral membrane protein</fullName>
    </recommendedName>
</protein>
<feature type="transmembrane region" description="Helical" evidence="1">
    <location>
        <begin position="93"/>
        <end position="112"/>
    </location>
</feature>
<dbReference type="RefSeq" id="WP_093545843.1">
    <property type="nucleotide sequence ID" value="NZ_JAVSGH010000007.1"/>
</dbReference>
<feature type="transmembrane region" description="Helical" evidence="1">
    <location>
        <begin position="15"/>
        <end position="36"/>
    </location>
</feature>
<dbReference type="Proteomes" id="UP001181313">
    <property type="component" value="Unassembled WGS sequence"/>
</dbReference>
<keyword evidence="1" id="KW-0472">Membrane</keyword>
<reference evidence="2" key="1">
    <citation type="submission" date="2024-05" db="EMBL/GenBank/DDBJ databases">
        <title>30 novel species of actinomycetes from the DSMZ collection.</title>
        <authorList>
            <person name="Nouioui I."/>
        </authorList>
    </citation>
    <scope>NUCLEOTIDE SEQUENCE</scope>
    <source>
        <strain evidence="2">DSM 41972</strain>
    </source>
</reference>
<feature type="transmembrane region" description="Helical" evidence="1">
    <location>
        <begin position="124"/>
        <end position="143"/>
    </location>
</feature>
<organism evidence="2 3">
    <name type="scientific">Streptomyces althioticus subsp. attaecolombicae</name>
    <dbReference type="NCBI Taxonomy" id="3075534"/>
    <lineage>
        <taxon>Bacteria</taxon>
        <taxon>Bacillati</taxon>
        <taxon>Actinomycetota</taxon>
        <taxon>Actinomycetes</taxon>
        <taxon>Kitasatosporales</taxon>
        <taxon>Streptomycetaceae</taxon>
        <taxon>Streptomyces</taxon>
        <taxon>Streptomyces althioticus group</taxon>
    </lineage>
</organism>
<feature type="transmembrane region" description="Helical" evidence="1">
    <location>
        <begin position="282"/>
        <end position="301"/>
    </location>
</feature>
<name>A0ABU3HVU0_9ACTN</name>
<evidence type="ECO:0000313" key="3">
    <source>
        <dbReference type="Proteomes" id="UP001181313"/>
    </source>
</evidence>
<sequence>MNFDWERAAAIQRSVVGGVLLAAIVVSVYRVLAWTARQIQPLQAWWSAWNARVAERDMAPTAEALRRLGLADLPIQSFREAGQKTAASVKLRYWLLTFLIGVGCTDLVMAVIKTIETRKVQPSLQPSALLLAAVTLPLLMWAARHSKAIAGYTLLLSIMAAIEACDAVARSDTSDRPQALRHLDDTCSTVRRSLLRVHRIASSVGRGSPRQRNAKDHAALVVARLQLAEAQIDAKGNGALRSLAALLAKIGNSFAAGKVSTLLPEQSLRGTTPVANRERLRLVAVIVAIAASLCLSVLFGLPAGVDVVVAGSAALLAAMAAYGPRSAIAKASEIMSILRQ</sequence>
<comment type="caution">
    <text evidence="2">The sequence shown here is derived from an EMBL/GenBank/DDBJ whole genome shotgun (WGS) entry which is preliminary data.</text>
</comment>
<keyword evidence="1" id="KW-1133">Transmembrane helix</keyword>
<keyword evidence="1" id="KW-0812">Transmembrane</keyword>
<accession>A0ABU3HVU0</accession>
<dbReference type="EMBL" id="JAVSGH010000007">
    <property type="protein sequence ID" value="MDT3724821.1"/>
    <property type="molecule type" value="Genomic_DNA"/>
</dbReference>
<proteinExistence type="predicted"/>
<evidence type="ECO:0008006" key="4">
    <source>
        <dbReference type="Google" id="ProtNLM"/>
    </source>
</evidence>
<keyword evidence="3" id="KW-1185">Reference proteome</keyword>
<evidence type="ECO:0000256" key="1">
    <source>
        <dbReference type="SAM" id="Phobius"/>
    </source>
</evidence>
<evidence type="ECO:0000313" key="2">
    <source>
        <dbReference type="EMBL" id="MDT3724821.1"/>
    </source>
</evidence>
<feature type="transmembrane region" description="Helical" evidence="1">
    <location>
        <begin position="307"/>
        <end position="324"/>
    </location>
</feature>
<gene>
    <name evidence="2" type="ORF">ROS62_07935</name>
</gene>